<accession>A0ABR0SI67</accession>
<reference evidence="2 3" key="1">
    <citation type="submission" date="2024-01" db="EMBL/GenBank/DDBJ databases">
        <title>Complete genome of Cladobotryum mycophilum ATHUM6906.</title>
        <authorList>
            <person name="Christinaki A.C."/>
            <person name="Myridakis A.I."/>
            <person name="Kouvelis V.N."/>
        </authorList>
    </citation>
    <scope>NUCLEOTIDE SEQUENCE [LARGE SCALE GENOMIC DNA]</scope>
    <source>
        <strain evidence="2 3">ATHUM6906</strain>
    </source>
</reference>
<evidence type="ECO:0000313" key="2">
    <source>
        <dbReference type="EMBL" id="KAK5991714.1"/>
    </source>
</evidence>
<keyword evidence="1" id="KW-0732">Signal</keyword>
<protein>
    <submittedName>
        <fullName evidence="2">Uncharacterized protein</fullName>
    </submittedName>
</protein>
<name>A0ABR0SI67_9HYPO</name>
<proteinExistence type="predicted"/>
<gene>
    <name evidence="2" type="ORF">PT974_07747</name>
</gene>
<evidence type="ECO:0000256" key="1">
    <source>
        <dbReference type="SAM" id="SignalP"/>
    </source>
</evidence>
<dbReference type="Proteomes" id="UP001338125">
    <property type="component" value="Unassembled WGS sequence"/>
</dbReference>
<evidence type="ECO:0000313" key="3">
    <source>
        <dbReference type="Proteomes" id="UP001338125"/>
    </source>
</evidence>
<dbReference type="PANTHER" id="PTHR38049:SF1">
    <property type="entry name" value="PROTEIN KINASE DOMAIN-CONTAINING PROTEIN"/>
    <property type="match status" value="1"/>
</dbReference>
<sequence>MVIGLLAIAAIPTVTGVGQGYSAQKRQNAAAKEQEKFRMTAICDLDGQECETSFCVLKDKRLIVNLPGDDPVQGHFFCGYYFTYPSEEKHRGMVSTISEDPPMLNWIYVNKDTHAVEFGGRKDTIDHVIGPWGWSEDETFLTLQGRKDDFVARWEEEEEEDDEGGEGRWVVYWDPGHEMLAQVGDEDCMVVRLRRRPLLGMDSRYVRD</sequence>
<keyword evidence="3" id="KW-1185">Reference proteome</keyword>
<comment type="caution">
    <text evidence="2">The sequence shown here is derived from an EMBL/GenBank/DDBJ whole genome shotgun (WGS) entry which is preliminary data.</text>
</comment>
<dbReference type="EMBL" id="JAVFKD010000013">
    <property type="protein sequence ID" value="KAK5991714.1"/>
    <property type="molecule type" value="Genomic_DNA"/>
</dbReference>
<organism evidence="2 3">
    <name type="scientific">Cladobotryum mycophilum</name>
    <dbReference type="NCBI Taxonomy" id="491253"/>
    <lineage>
        <taxon>Eukaryota</taxon>
        <taxon>Fungi</taxon>
        <taxon>Dikarya</taxon>
        <taxon>Ascomycota</taxon>
        <taxon>Pezizomycotina</taxon>
        <taxon>Sordariomycetes</taxon>
        <taxon>Hypocreomycetidae</taxon>
        <taxon>Hypocreales</taxon>
        <taxon>Hypocreaceae</taxon>
        <taxon>Cladobotryum</taxon>
    </lineage>
</organism>
<feature type="chain" id="PRO_5046970854" evidence="1">
    <location>
        <begin position="17"/>
        <end position="208"/>
    </location>
</feature>
<dbReference type="PANTHER" id="PTHR38049">
    <property type="entry name" value="RICIN B LECTIN DOMAIN-CONTAINING PROTEIN"/>
    <property type="match status" value="1"/>
</dbReference>
<feature type="signal peptide" evidence="1">
    <location>
        <begin position="1"/>
        <end position="16"/>
    </location>
</feature>